<dbReference type="Pfam" id="PF00160">
    <property type="entry name" value="Pro_isomerase"/>
    <property type="match status" value="1"/>
</dbReference>
<dbReference type="PROSITE" id="PS00170">
    <property type="entry name" value="CSA_PPIASE_1"/>
    <property type="match status" value="1"/>
</dbReference>
<dbReference type="InterPro" id="IPR044666">
    <property type="entry name" value="Cyclophilin_A-like"/>
</dbReference>
<dbReference type="SUPFAM" id="SSF50891">
    <property type="entry name" value="Cyclophilin-like"/>
    <property type="match status" value="1"/>
</dbReference>
<sequence length="197" mass="20666">MRKLLGATVLTLAATGFAVGAFAQDGTTAPDGPGPNLVLEIGGATSGKVVIDLLPDVAPQHVERITQLANEHAYDDVVFHRVIEGFMAQTGDVQFGKRGGDLAMAGMGGSKYGDLPAEFSNRSFTRGMVGMARSADPNSANSQFFIMFADAPHLDGQYTIVGHVVEGMDVVDAIKKGAPQQNGLVEDPDYIVSATIE</sequence>
<evidence type="ECO:0000256" key="4">
    <source>
        <dbReference type="RuleBase" id="RU363019"/>
    </source>
</evidence>
<keyword evidence="2 4" id="KW-0697">Rotamase</keyword>
<comment type="catalytic activity">
    <reaction evidence="4">
        <text>[protein]-peptidylproline (omega=180) = [protein]-peptidylproline (omega=0)</text>
        <dbReference type="Rhea" id="RHEA:16237"/>
        <dbReference type="Rhea" id="RHEA-COMP:10747"/>
        <dbReference type="Rhea" id="RHEA-COMP:10748"/>
        <dbReference type="ChEBI" id="CHEBI:83833"/>
        <dbReference type="ChEBI" id="CHEBI:83834"/>
        <dbReference type="EC" id="5.2.1.8"/>
    </reaction>
</comment>
<dbReference type="OrthoDB" id="9807797at2"/>
<dbReference type="InterPro" id="IPR002130">
    <property type="entry name" value="Cyclophilin-type_PPIase_dom"/>
</dbReference>
<dbReference type="PANTHER" id="PTHR45625">
    <property type="entry name" value="PEPTIDYL-PROLYL CIS-TRANS ISOMERASE-RELATED"/>
    <property type="match status" value="1"/>
</dbReference>
<evidence type="ECO:0000256" key="3">
    <source>
        <dbReference type="ARBA" id="ARBA00023235"/>
    </source>
</evidence>
<dbReference type="Proteomes" id="UP000219111">
    <property type="component" value="Unassembled WGS sequence"/>
</dbReference>
<keyword evidence="7" id="KW-1185">Reference proteome</keyword>
<evidence type="ECO:0000259" key="5">
    <source>
        <dbReference type="PROSITE" id="PS50072"/>
    </source>
</evidence>
<dbReference type="CDD" id="cd00317">
    <property type="entry name" value="cyclophilin"/>
    <property type="match status" value="1"/>
</dbReference>
<feature type="signal peptide" evidence="4">
    <location>
        <begin position="1"/>
        <end position="23"/>
    </location>
</feature>
<comment type="function">
    <text evidence="4">PPIases accelerate the folding of proteins. It catalyzes the cis-trans isomerization of proline imidic peptide bonds in oligopeptides.</text>
</comment>
<proteinExistence type="inferred from homology"/>
<dbReference type="RefSeq" id="WP_097070151.1">
    <property type="nucleotide sequence ID" value="NZ_OBMT01000007.1"/>
</dbReference>
<evidence type="ECO:0000256" key="2">
    <source>
        <dbReference type="ARBA" id="ARBA00023110"/>
    </source>
</evidence>
<dbReference type="InterPro" id="IPR020892">
    <property type="entry name" value="Cyclophilin-type_PPIase_CS"/>
</dbReference>
<gene>
    <name evidence="6" type="ORF">SAMN05877831_1076</name>
</gene>
<accession>A0A285SMJ7</accession>
<evidence type="ECO:0000313" key="6">
    <source>
        <dbReference type="EMBL" id="SOC08680.1"/>
    </source>
</evidence>
<name>A0A285SMJ7_9RHOB</name>
<feature type="chain" id="PRO_5011824780" description="Peptidyl-prolyl cis-trans isomerase" evidence="4">
    <location>
        <begin position="24"/>
        <end position="197"/>
    </location>
</feature>
<dbReference type="PROSITE" id="PS50072">
    <property type="entry name" value="CSA_PPIASE_2"/>
    <property type="match status" value="1"/>
</dbReference>
<dbReference type="AlphaFoldDB" id="A0A285SMJ7"/>
<evidence type="ECO:0000256" key="1">
    <source>
        <dbReference type="ARBA" id="ARBA00007365"/>
    </source>
</evidence>
<feature type="domain" description="PPIase cyclophilin-type" evidence="5">
    <location>
        <begin position="36"/>
        <end position="188"/>
    </location>
</feature>
<dbReference type="Gene3D" id="2.40.100.10">
    <property type="entry name" value="Cyclophilin-like"/>
    <property type="match status" value="1"/>
</dbReference>
<dbReference type="InterPro" id="IPR029000">
    <property type="entry name" value="Cyclophilin-like_dom_sf"/>
</dbReference>
<reference evidence="7" key="1">
    <citation type="submission" date="2017-08" db="EMBL/GenBank/DDBJ databases">
        <authorList>
            <person name="Varghese N."/>
            <person name="Submissions S."/>
        </authorList>
    </citation>
    <scope>NUCLEOTIDE SEQUENCE [LARGE SCALE GENOMIC DNA]</scope>
    <source>
        <strain evidence="7">JA276</strain>
    </source>
</reference>
<organism evidence="6 7">
    <name type="scientific">Rhodobacter maris</name>
    <dbReference type="NCBI Taxonomy" id="446682"/>
    <lineage>
        <taxon>Bacteria</taxon>
        <taxon>Pseudomonadati</taxon>
        <taxon>Pseudomonadota</taxon>
        <taxon>Alphaproteobacteria</taxon>
        <taxon>Rhodobacterales</taxon>
        <taxon>Rhodobacter group</taxon>
        <taxon>Rhodobacter</taxon>
    </lineage>
</organism>
<dbReference type="PANTHER" id="PTHR45625:SF4">
    <property type="entry name" value="PEPTIDYLPROLYL ISOMERASE DOMAIN AND WD REPEAT-CONTAINING PROTEIN 1"/>
    <property type="match status" value="1"/>
</dbReference>
<protein>
    <recommendedName>
        <fullName evidence="4">Peptidyl-prolyl cis-trans isomerase</fullName>
        <shortName evidence="4">PPIase</shortName>
        <ecNumber evidence="4">5.2.1.8</ecNumber>
    </recommendedName>
</protein>
<dbReference type="GO" id="GO:0003755">
    <property type="term" value="F:peptidyl-prolyl cis-trans isomerase activity"/>
    <property type="evidence" value="ECO:0007669"/>
    <property type="project" value="UniProtKB-UniRule"/>
</dbReference>
<dbReference type="EC" id="5.2.1.8" evidence="4"/>
<evidence type="ECO:0000313" key="7">
    <source>
        <dbReference type="Proteomes" id="UP000219111"/>
    </source>
</evidence>
<comment type="similarity">
    <text evidence="1 4">Belongs to the cyclophilin-type PPIase family.</text>
</comment>
<keyword evidence="3 4" id="KW-0413">Isomerase</keyword>
<dbReference type="PRINTS" id="PR00153">
    <property type="entry name" value="CSAPPISMRASE"/>
</dbReference>
<dbReference type="EMBL" id="OBMT01000007">
    <property type="protein sequence ID" value="SOC08680.1"/>
    <property type="molecule type" value="Genomic_DNA"/>
</dbReference>
<dbReference type="GO" id="GO:0006457">
    <property type="term" value="P:protein folding"/>
    <property type="evidence" value="ECO:0007669"/>
    <property type="project" value="InterPro"/>
</dbReference>
<keyword evidence="4" id="KW-0732">Signal</keyword>